<feature type="transmembrane region" description="Helical" evidence="6">
    <location>
        <begin position="834"/>
        <end position="856"/>
    </location>
</feature>
<evidence type="ECO:0000256" key="3">
    <source>
        <dbReference type="ARBA" id="ARBA00022692"/>
    </source>
</evidence>
<evidence type="ECO:0000256" key="4">
    <source>
        <dbReference type="ARBA" id="ARBA00022989"/>
    </source>
</evidence>
<feature type="transmembrane region" description="Helical" evidence="6">
    <location>
        <begin position="471"/>
        <end position="490"/>
    </location>
</feature>
<evidence type="ECO:0000313" key="8">
    <source>
        <dbReference type="EMBL" id="GEN79532.1"/>
    </source>
</evidence>
<evidence type="ECO:0000313" key="9">
    <source>
        <dbReference type="Proteomes" id="UP000321484"/>
    </source>
</evidence>
<dbReference type="Pfam" id="PF02687">
    <property type="entry name" value="FtsX"/>
    <property type="match status" value="1"/>
</dbReference>
<feature type="transmembrane region" description="Helical" evidence="6">
    <location>
        <begin position="342"/>
        <end position="362"/>
    </location>
</feature>
<dbReference type="RefSeq" id="WP_146819220.1">
    <property type="nucleotide sequence ID" value="NZ_BJYK01000001.1"/>
</dbReference>
<feature type="transmembrane region" description="Helical" evidence="6">
    <location>
        <begin position="502"/>
        <end position="530"/>
    </location>
</feature>
<feature type="transmembrane region" description="Helical" evidence="6">
    <location>
        <begin position="781"/>
        <end position="803"/>
    </location>
</feature>
<evidence type="ECO:0000256" key="2">
    <source>
        <dbReference type="ARBA" id="ARBA00022475"/>
    </source>
</evidence>
<feature type="transmembrane region" description="Helical" evidence="6">
    <location>
        <begin position="876"/>
        <end position="897"/>
    </location>
</feature>
<dbReference type="InterPro" id="IPR003838">
    <property type="entry name" value="ABC3_permease_C"/>
</dbReference>
<feature type="transmembrane region" description="Helical" evidence="6">
    <location>
        <begin position="383"/>
        <end position="410"/>
    </location>
</feature>
<dbReference type="GO" id="GO:0005886">
    <property type="term" value="C:plasma membrane"/>
    <property type="evidence" value="ECO:0007669"/>
    <property type="project" value="UniProtKB-SubCell"/>
</dbReference>
<gene>
    <name evidence="8" type="ORF">AFE02nite_12660</name>
</gene>
<proteinExistence type="predicted"/>
<dbReference type="Proteomes" id="UP000321484">
    <property type="component" value="Unassembled WGS sequence"/>
</dbReference>
<sequence>MTGRHSPPRRRPWARLRPGLDLASVPGRARADAWPLALMTLVLALGVGLAALTPRLVARTERDAVETAVAAAGERATVVVSHGLDEPWDDNGGRDDIVDQIVRLADLLDDSVAQTLPGIDPQGMRALLSRSLPLTDVTDPRGETTVRFAHVWRAGGPALTWVDGRAPAAAPEPEPGDGPPVRVVEVGLSAEVAAFLQVGPGDTLPSPWVSDGPSELRVAGVFRADDPTDPVWAALPALLAPAARGDEVVLNTAVGMLSTDDAFPDLFAALPPGSFTASYTYRADPVAVADAGADVVARETGAAVANPMTLSTAMWSEVRSDLPEVLGVVLDQVRAARVQGGVLVGAVGGGVVLTLVLAAALLTTRRAQVLAQHRARGGSLGAVLVELLAEAVPVAAVGTALGLVVAGALAPGPVPWLTVGPLAGAALVAPPALGVRSAALAVGGRRPAAGRRRAGREAAREGAREKAVRRLVLEAAAVLAAAGAVATANARDVAAGGLALVAAPVLVAVAAALVLVRAVPLLLGVGLALARRSRHAVPVLAAGRARAATRPLALIALTAVVALAGFAAAVAATIETGREQASWDAVGADVTAVTRPDDAVAEAAARLAAAPGVDLATALHVEQLSFRSTWGAVDAHVVAVDADDFAELARLTPVGGPDAVRRAGLLRGAAPDGVPALVSADLLEHSDEGLGISWFGSWVPVTAVGPAPAVDGRRSGLVVVDLATFDEAVASAVPPNAVWAVGPGAEDAVRAAPELRDAEVTSRAAWLEARRSDPLTGTVTAATLVGAGLLAVLGALVVVLSAAGGATDRGRTLATLRAVGVTARQSWRIALGELAPPVLVASAFGVAAGIGIARLLGGALDLRLLTGQAAEPVVVAPWWAVVPVPLLVVVAVVVISVEASTRRRERLGQVLRIGTAR</sequence>
<evidence type="ECO:0000256" key="1">
    <source>
        <dbReference type="ARBA" id="ARBA00004651"/>
    </source>
</evidence>
<keyword evidence="9" id="KW-1185">Reference proteome</keyword>
<name>A0A511YWH2_9CELL</name>
<keyword evidence="2" id="KW-1003">Cell membrane</keyword>
<evidence type="ECO:0000256" key="5">
    <source>
        <dbReference type="ARBA" id="ARBA00023136"/>
    </source>
</evidence>
<accession>A0A511YWH2</accession>
<feature type="domain" description="ABC3 transporter permease C-terminal" evidence="7">
    <location>
        <begin position="787"/>
        <end position="902"/>
    </location>
</feature>
<keyword evidence="4 6" id="KW-1133">Transmembrane helix</keyword>
<dbReference type="OrthoDB" id="4812738at2"/>
<comment type="caution">
    <text evidence="8">The sequence shown here is derived from an EMBL/GenBank/DDBJ whole genome shotgun (WGS) entry which is preliminary data.</text>
</comment>
<feature type="transmembrane region" description="Helical" evidence="6">
    <location>
        <begin position="422"/>
        <end position="443"/>
    </location>
</feature>
<protein>
    <recommendedName>
        <fullName evidence="7">ABC3 transporter permease C-terminal domain-containing protein</fullName>
    </recommendedName>
</protein>
<keyword evidence="5 6" id="KW-0472">Membrane</keyword>
<feature type="transmembrane region" description="Helical" evidence="6">
    <location>
        <begin position="33"/>
        <end position="52"/>
    </location>
</feature>
<keyword evidence="3 6" id="KW-0812">Transmembrane</keyword>
<feature type="transmembrane region" description="Helical" evidence="6">
    <location>
        <begin position="551"/>
        <end position="572"/>
    </location>
</feature>
<comment type="subcellular location">
    <subcellularLocation>
        <location evidence="1">Cell membrane</location>
        <topology evidence="1">Multi-pass membrane protein</topology>
    </subcellularLocation>
</comment>
<organism evidence="8 9">
    <name type="scientific">Actinotalea fermentans</name>
    <dbReference type="NCBI Taxonomy" id="43671"/>
    <lineage>
        <taxon>Bacteria</taxon>
        <taxon>Bacillati</taxon>
        <taxon>Actinomycetota</taxon>
        <taxon>Actinomycetes</taxon>
        <taxon>Micrococcales</taxon>
        <taxon>Cellulomonadaceae</taxon>
        <taxon>Actinotalea</taxon>
    </lineage>
</organism>
<reference evidence="8 9" key="1">
    <citation type="submission" date="2019-07" db="EMBL/GenBank/DDBJ databases">
        <title>Whole genome shotgun sequence of Actinotalea fermentans NBRC 105374.</title>
        <authorList>
            <person name="Hosoyama A."/>
            <person name="Uohara A."/>
            <person name="Ohji S."/>
            <person name="Ichikawa N."/>
        </authorList>
    </citation>
    <scope>NUCLEOTIDE SEQUENCE [LARGE SCALE GENOMIC DNA]</scope>
    <source>
        <strain evidence="8 9">NBRC 105374</strain>
    </source>
</reference>
<dbReference type="EMBL" id="BJYK01000001">
    <property type="protein sequence ID" value="GEN79532.1"/>
    <property type="molecule type" value="Genomic_DNA"/>
</dbReference>
<evidence type="ECO:0000259" key="7">
    <source>
        <dbReference type="Pfam" id="PF02687"/>
    </source>
</evidence>
<dbReference type="AlphaFoldDB" id="A0A511YWH2"/>
<evidence type="ECO:0000256" key="6">
    <source>
        <dbReference type="SAM" id="Phobius"/>
    </source>
</evidence>